<dbReference type="SMART" id="SM00219">
    <property type="entry name" value="TyrKc"/>
    <property type="match status" value="1"/>
</dbReference>
<reference evidence="3" key="1">
    <citation type="submission" date="2022-11" db="UniProtKB">
        <authorList>
            <consortium name="WormBaseParasite"/>
        </authorList>
    </citation>
    <scope>IDENTIFICATION</scope>
</reference>
<dbReference type="PROSITE" id="PS50011">
    <property type="entry name" value="PROTEIN_KINASE_DOM"/>
    <property type="match status" value="1"/>
</dbReference>
<proteinExistence type="predicted"/>
<dbReference type="SUPFAM" id="SSF56112">
    <property type="entry name" value="Protein kinase-like (PK-like)"/>
    <property type="match status" value="1"/>
</dbReference>
<dbReference type="AlphaFoldDB" id="A0A915KWV6"/>
<dbReference type="Gene3D" id="3.30.200.20">
    <property type="entry name" value="Phosphorylase Kinase, domain 1"/>
    <property type="match status" value="1"/>
</dbReference>
<name>A0A915KWV6_ROMCU</name>
<evidence type="ECO:0000313" key="2">
    <source>
        <dbReference type="Proteomes" id="UP000887565"/>
    </source>
</evidence>
<dbReference type="GO" id="GO:0004714">
    <property type="term" value="F:transmembrane receptor protein tyrosine kinase activity"/>
    <property type="evidence" value="ECO:0007669"/>
    <property type="project" value="TreeGrafter"/>
</dbReference>
<dbReference type="InterPro" id="IPR011009">
    <property type="entry name" value="Kinase-like_dom_sf"/>
</dbReference>
<protein>
    <submittedName>
        <fullName evidence="3">Protein kinase domain-containing protein</fullName>
    </submittedName>
</protein>
<dbReference type="GO" id="GO:0043235">
    <property type="term" value="C:receptor complex"/>
    <property type="evidence" value="ECO:0007669"/>
    <property type="project" value="TreeGrafter"/>
</dbReference>
<dbReference type="PANTHER" id="PTHR24416:SF611">
    <property type="entry name" value="TYROSINE-PROTEIN KINASE TRANSMEMBRANE RECEPTOR ROR"/>
    <property type="match status" value="1"/>
</dbReference>
<evidence type="ECO:0000313" key="3">
    <source>
        <dbReference type="WBParaSite" id="nRc.2.0.1.t42649-RA"/>
    </source>
</evidence>
<feature type="domain" description="Protein kinase" evidence="1">
    <location>
        <begin position="1"/>
        <end position="207"/>
    </location>
</feature>
<evidence type="ECO:0000259" key="1">
    <source>
        <dbReference type="PROSITE" id="PS50011"/>
    </source>
</evidence>
<dbReference type="Pfam" id="PF07714">
    <property type="entry name" value="PK_Tyr_Ser-Thr"/>
    <property type="match status" value="2"/>
</dbReference>
<dbReference type="InterPro" id="IPR000719">
    <property type="entry name" value="Prot_kinase_dom"/>
</dbReference>
<dbReference type="InterPro" id="IPR050122">
    <property type="entry name" value="RTK"/>
</dbReference>
<accession>A0A915KWV6</accession>
<dbReference type="InterPro" id="IPR008266">
    <property type="entry name" value="Tyr_kinase_AS"/>
</dbReference>
<sequence>MTAEEVQMMKCMRHTNIVRFIGVVTSRKPSKHLQILLEYVQLRGKHKIGYQCALGVEYLHNREIIHRDIASRNILIMMTPGGILTVKVGDFGLSRTDETDCYVECENKKVKVLCFIVFQFPYDLCRSAYAHFLKFPCYSFCEGRGYQLKNARKLPFKWMAPENFEKQIWTKSSDVWSYGILLWEIFSNAKEPYSDPEVPQSPLELSK</sequence>
<dbReference type="GO" id="GO:0005886">
    <property type="term" value="C:plasma membrane"/>
    <property type="evidence" value="ECO:0007669"/>
    <property type="project" value="TreeGrafter"/>
</dbReference>
<organism evidence="2 3">
    <name type="scientific">Romanomermis culicivorax</name>
    <name type="common">Nematode worm</name>
    <dbReference type="NCBI Taxonomy" id="13658"/>
    <lineage>
        <taxon>Eukaryota</taxon>
        <taxon>Metazoa</taxon>
        <taxon>Ecdysozoa</taxon>
        <taxon>Nematoda</taxon>
        <taxon>Enoplea</taxon>
        <taxon>Dorylaimia</taxon>
        <taxon>Mermithida</taxon>
        <taxon>Mermithoidea</taxon>
        <taxon>Mermithidae</taxon>
        <taxon>Romanomermis</taxon>
    </lineage>
</organism>
<dbReference type="WBParaSite" id="nRc.2.0.1.t42649-RA">
    <property type="protein sequence ID" value="nRc.2.0.1.t42649-RA"/>
    <property type="gene ID" value="nRc.2.0.1.g42649"/>
</dbReference>
<dbReference type="GO" id="GO:0005524">
    <property type="term" value="F:ATP binding"/>
    <property type="evidence" value="ECO:0007669"/>
    <property type="project" value="InterPro"/>
</dbReference>
<dbReference type="InterPro" id="IPR001245">
    <property type="entry name" value="Ser-Thr/Tyr_kinase_cat_dom"/>
</dbReference>
<keyword evidence="2" id="KW-1185">Reference proteome</keyword>
<dbReference type="Gene3D" id="1.10.510.10">
    <property type="entry name" value="Transferase(Phosphotransferase) domain 1"/>
    <property type="match status" value="1"/>
</dbReference>
<dbReference type="InterPro" id="IPR020635">
    <property type="entry name" value="Tyr_kinase_cat_dom"/>
</dbReference>
<dbReference type="Proteomes" id="UP000887565">
    <property type="component" value="Unplaced"/>
</dbReference>
<dbReference type="PROSITE" id="PS00109">
    <property type="entry name" value="PROTEIN_KINASE_TYR"/>
    <property type="match status" value="1"/>
</dbReference>
<dbReference type="GO" id="GO:0007169">
    <property type="term" value="P:cell surface receptor protein tyrosine kinase signaling pathway"/>
    <property type="evidence" value="ECO:0007669"/>
    <property type="project" value="TreeGrafter"/>
</dbReference>
<dbReference type="PANTHER" id="PTHR24416">
    <property type="entry name" value="TYROSINE-PROTEIN KINASE RECEPTOR"/>
    <property type="match status" value="1"/>
</dbReference>